<dbReference type="Gene3D" id="1.20.1260.10">
    <property type="match status" value="1"/>
</dbReference>
<dbReference type="Proteomes" id="UP000606921">
    <property type="component" value="Unassembled WGS sequence"/>
</dbReference>
<organism evidence="1 2">
    <name type="scientific">Pseudorhizobium endolithicum</name>
    <dbReference type="NCBI Taxonomy" id="1191678"/>
    <lineage>
        <taxon>Bacteria</taxon>
        <taxon>Pseudomonadati</taxon>
        <taxon>Pseudomonadota</taxon>
        <taxon>Alphaproteobacteria</taxon>
        <taxon>Hyphomicrobiales</taxon>
        <taxon>Rhizobiaceae</taxon>
        <taxon>Rhizobium/Agrobacterium group</taxon>
        <taxon>Pseudorhizobium</taxon>
    </lineage>
</organism>
<protein>
    <submittedName>
        <fullName evidence="1">Ferritin-like domain-containing protein</fullName>
    </submittedName>
</protein>
<proteinExistence type="predicted"/>
<dbReference type="EMBL" id="CABFWF030000012">
    <property type="protein sequence ID" value="CAD7039195.1"/>
    <property type="molecule type" value="Genomic_DNA"/>
</dbReference>
<dbReference type="InterPro" id="IPR009078">
    <property type="entry name" value="Ferritin-like_SF"/>
</dbReference>
<sequence length="169" mass="18719">MTHMMDHLAAWLRDAHAMEEQALAMLTAQAKRIQSYPDLKARIEQHIVETKGHVRLLQDLLDATPAAKVSRLKGFTGRLAATAQGFGGALTSDEVVKGAMAAYSFEHIEIAAYRVLIATADELGEAGAKSVFEQILQEEIAMADWLADNLGETTRLYLLRDERELQAKR</sequence>
<keyword evidence="2" id="KW-1185">Reference proteome</keyword>
<evidence type="ECO:0000313" key="2">
    <source>
        <dbReference type="Proteomes" id="UP000606921"/>
    </source>
</evidence>
<comment type="caution">
    <text evidence="1">The sequence shown here is derived from an EMBL/GenBank/DDBJ whole genome shotgun (WGS) entry which is preliminary data.</text>
</comment>
<gene>
    <name evidence="1" type="ORF">REJC140_00722</name>
</gene>
<name>A0ABN7JPW1_9HYPH</name>
<reference evidence="1 2" key="1">
    <citation type="submission" date="2020-11" db="EMBL/GenBank/DDBJ databases">
        <authorList>
            <person name="Lassalle F."/>
        </authorList>
    </citation>
    <scope>NUCLEOTIDE SEQUENCE [LARGE SCALE GENOMIC DNA]</scope>
    <source>
        <strain evidence="1 2">JC140</strain>
    </source>
</reference>
<dbReference type="SUPFAM" id="SSF47240">
    <property type="entry name" value="Ferritin-like"/>
    <property type="match status" value="1"/>
</dbReference>
<evidence type="ECO:0000313" key="1">
    <source>
        <dbReference type="EMBL" id="CAD7039195.1"/>
    </source>
</evidence>
<dbReference type="InterPro" id="IPR010287">
    <property type="entry name" value="DUF892_YciF-like"/>
</dbReference>
<dbReference type="InterPro" id="IPR012347">
    <property type="entry name" value="Ferritin-like"/>
</dbReference>
<dbReference type="Pfam" id="PF05974">
    <property type="entry name" value="DUF892"/>
    <property type="match status" value="1"/>
</dbReference>
<accession>A0ABN7JPW1</accession>